<evidence type="ECO:0000256" key="2">
    <source>
        <dbReference type="ARBA" id="ARBA00010662"/>
    </source>
</evidence>
<comment type="pathway">
    <text evidence="1">Carbohydrate degradation; pentose phosphate pathway.</text>
</comment>
<organism evidence="5 6">
    <name type="scientific">Sphagnum troendelagicum</name>
    <dbReference type="NCBI Taxonomy" id="128251"/>
    <lineage>
        <taxon>Eukaryota</taxon>
        <taxon>Viridiplantae</taxon>
        <taxon>Streptophyta</taxon>
        <taxon>Embryophyta</taxon>
        <taxon>Bryophyta</taxon>
        <taxon>Sphagnophytina</taxon>
        <taxon>Sphagnopsida</taxon>
        <taxon>Sphagnales</taxon>
        <taxon>Sphagnaceae</taxon>
        <taxon>Sphagnum</taxon>
    </lineage>
</organism>
<dbReference type="EMBL" id="OZ019904">
    <property type="protein sequence ID" value="CAK9198093.1"/>
    <property type="molecule type" value="Genomic_DNA"/>
</dbReference>
<reference evidence="5" key="1">
    <citation type="submission" date="2024-02" db="EMBL/GenBank/DDBJ databases">
        <authorList>
            <consortium name="ELIXIR-Norway"/>
            <consortium name="Elixir Norway"/>
        </authorList>
    </citation>
    <scope>NUCLEOTIDE SEQUENCE</scope>
</reference>
<evidence type="ECO:0000313" key="6">
    <source>
        <dbReference type="Proteomes" id="UP001497512"/>
    </source>
</evidence>
<evidence type="ECO:0000313" key="5">
    <source>
        <dbReference type="EMBL" id="CAK9198093.1"/>
    </source>
</evidence>
<dbReference type="InterPro" id="IPR039104">
    <property type="entry name" value="6PGL"/>
</dbReference>
<dbReference type="PANTHER" id="PTHR11054">
    <property type="entry name" value="6-PHOSPHOGLUCONOLACTONASE"/>
    <property type="match status" value="1"/>
</dbReference>
<dbReference type="InterPro" id="IPR037171">
    <property type="entry name" value="NagB/RpiA_transferase-like"/>
</dbReference>
<dbReference type="InterPro" id="IPR006148">
    <property type="entry name" value="Glc/Gal-6P_isomerase"/>
</dbReference>
<evidence type="ECO:0000256" key="1">
    <source>
        <dbReference type="ARBA" id="ARBA00004959"/>
    </source>
</evidence>
<protein>
    <recommendedName>
        <fullName evidence="4">Glucosamine/galactosamine-6-phosphate isomerase domain-containing protein</fullName>
    </recommendedName>
</protein>
<feature type="compositionally biased region" description="Polar residues" evidence="3">
    <location>
        <begin position="74"/>
        <end position="87"/>
    </location>
</feature>
<proteinExistence type="inferred from homology"/>
<dbReference type="Gene3D" id="3.40.50.1360">
    <property type="match status" value="1"/>
</dbReference>
<dbReference type="CDD" id="cd01400">
    <property type="entry name" value="6PGL"/>
    <property type="match status" value="1"/>
</dbReference>
<dbReference type="Pfam" id="PF01182">
    <property type="entry name" value="Glucosamine_iso"/>
    <property type="match status" value="1"/>
</dbReference>
<feature type="region of interest" description="Disordered" evidence="3">
    <location>
        <begin position="74"/>
        <end position="140"/>
    </location>
</feature>
<feature type="domain" description="Glucosamine/galactosamine-6-phosphate isomerase" evidence="4">
    <location>
        <begin position="168"/>
        <end position="397"/>
    </location>
</feature>
<dbReference type="SUPFAM" id="SSF100950">
    <property type="entry name" value="NagB/RpiA/CoA transferase-like"/>
    <property type="match status" value="1"/>
</dbReference>
<evidence type="ECO:0000259" key="4">
    <source>
        <dbReference type="Pfam" id="PF01182"/>
    </source>
</evidence>
<dbReference type="PANTHER" id="PTHR11054:SF23">
    <property type="entry name" value="GLUCOSAMINE_GALACTOSAMINE-6-PHOSPHATE ISOMERASE DOMAIN-CONTAINING PROTEIN"/>
    <property type="match status" value="1"/>
</dbReference>
<accession>A0ABP0TJI5</accession>
<gene>
    <name evidence="5" type="ORF">CSSPTR1EN2_LOCUS4264</name>
</gene>
<sequence length="439" mass="47911">MALTRVALVALGSISIPSSDLRPQALSTSNTKSLIGFNCRRNLVTLYQPSLKRSVFSDGDLASLHPLCSAGNASVDENLNSSGSTVSGAKETKRRGRSKKTDVQKGEIPVARRKKNLEADQSENGVLQVSDGETDNVSNEKPFGVHMFPYPSAVPSQSSLFVFDNISDVSNVVAKHVTGLSVQAIRSQGSFTLVLSGGSLVKALSALAENPHLSNIEWEKWHVFWVDERVVPISHQDSNYNNAKEEFLSRVPIPDDQVHTISTWDDANTAAQGYEHSLRELAKKKILATTTISRRKFPRFDLILLGIGRDGHIASLFPNSAVMAENKRWVVPITKSPKPPPQRISLTVQCINSAAHVMFIVLGASKAEVLQRVFERPALPGALPAQMVQPNEGDLSWFIDKDAASKLAIASWSDPKKFPFFDWSSLNQSKTSIGKATSS</sequence>
<dbReference type="Proteomes" id="UP001497512">
    <property type="component" value="Chromosome 12"/>
</dbReference>
<evidence type="ECO:0000256" key="3">
    <source>
        <dbReference type="SAM" id="MobiDB-lite"/>
    </source>
</evidence>
<comment type="similarity">
    <text evidence="2">Belongs to the glucosamine/galactosamine-6-phosphate isomerase family. 6-phosphogluconolactonase subfamily.</text>
</comment>
<dbReference type="InterPro" id="IPR005900">
    <property type="entry name" value="6-phosphogluconolactonase_DevB"/>
</dbReference>
<name>A0ABP0TJI5_9BRYO</name>
<keyword evidence="6" id="KW-1185">Reference proteome</keyword>
<dbReference type="NCBIfam" id="TIGR01198">
    <property type="entry name" value="pgl"/>
    <property type="match status" value="1"/>
</dbReference>